<feature type="domain" description="BPL/LPL catalytic" evidence="5">
    <location>
        <begin position="42"/>
        <end position="220"/>
    </location>
</feature>
<gene>
    <name evidence="6" type="ORF">METZ01_LOCUS116205</name>
</gene>
<dbReference type="PROSITE" id="PS51733">
    <property type="entry name" value="BPL_LPL_CATALYTIC"/>
    <property type="match status" value="1"/>
</dbReference>
<dbReference type="PANTHER" id="PTHR10993">
    <property type="entry name" value="OCTANOYLTRANSFERASE"/>
    <property type="match status" value="1"/>
</dbReference>
<dbReference type="Gene3D" id="3.30.930.10">
    <property type="entry name" value="Bira Bifunctional Protein, Domain 2"/>
    <property type="match status" value="1"/>
</dbReference>
<keyword evidence="4" id="KW-0012">Acyltransferase</keyword>
<dbReference type="InterPro" id="IPR004143">
    <property type="entry name" value="BPL_LPL_catalytic"/>
</dbReference>
<evidence type="ECO:0000313" key="6">
    <source>
        <dbReference type="EMBL" id="SVA63351.1"/>
    </source>
</evidence>
<dbReference type="Pfam" id="PF21948">
    <property type="entry name" value="LplA-B_cat"/>
    <property type="match status" value="1"/>
</dbReference>
<dbReference type="InterPro" id="IPR045864">
    <property type="entry name" value="aa-tRNA-synth_II/BPL/LPL"/>
</dbReference>
<reference evidence="6" key="1">
    <citation type="submission" date="2018-05" db="EMBL/GenBank/DDBJ databases">
        <authorList>
            <person name="Lanie J.A."/>
            <person name="Ng W.-L."/>
            <person name="Kazmierczak K.M."/>
            <person name="Andrzejewski T.M."/>
            <person name="Davidsen T.M."/>
            <person name="Wayne K.J."/>
            <person name="Tettelin H."/>
            <person name="Glass J.I."/>
            <person name="Rusch D."/>
            <person name="Podicherti R."/>
            <person name="Tsui H.-C.T."/>
            <person name="Winkler M.E."/>
        </authorList>
    </citation>
    <scope>NUCLEOTIDE SEQUENCE</scope>
</reference>
<evidence type="ECO:0000256" key="3">
    <source>
        <dbReference type="ARBA" id="ARBA00022679"/>
    </source>
</evidence>
<dbReference type="GO" id="GO:0009249">
    <property type="term" value="P:protein lipoylation"/>
    <property type="evidence" value="ECO:0007669"/>
    <property type="project" value="InterPro"/>
</dbReference>
<dbReference type="AlphaFoldDB" id="A0A381XFW7"/>
<keyword evidence="3" id="KW-0808">Transferase</keyword>
<dbReference type="NCBIfam" id="NF010925">
    <property type="entry name" value="PRK14345.1"/>
    <property type="match status" value="1"/>
</dbReference>
<dbReference type="EMBL" id="UINC01014950">
    <property type="protein sequence ID" value="SVA63351.1"/>
    <property type="molecule type" value="Genomic_DNA"/>
</dbReference>
<evidence type="ECO:0000259" key="5">
    <source>
        <dbReference type="PROSITE" id="PS51733"/>
    </source>
</evidence>
<evidence type="ECO:0000256" key="2">
    <source>
        <dbReference type="ARBA" id="ARBA00012334"/>
    </source>
</evidence>
<dbReference type="EC" id="2.3.1.181" evidence="2"/>
<protein>
    <recommendedName>
        <fullName evidence="2">lipoyl(octanoyl) transferase</fullName>
        <ecNumber evidence="2">2.3.1.181</ecNumber>
    </recommendedName>
</protein>
<evidence type="ECO:0000256" key="1">
    <source>
        <dbReference type="ARBA" id="ARBA00004821"/>
    </source>
</evidence>
<dbReference type="PIRSF" id="PIRSF016262">
    <property type="entry name" value="LPLase"/>
    <property type="match status" value="1"/>
</dbReference>
<dbReference type="NCBIfam" id="TIGR00214">
    <property type="entry name" value="lipB"/>
    <property type="match status" value="1"/>
</dbReference>
<dbReference type="GO" id="GO:0033819">
    <property type="term" value="F:lipoyl(octanoyl) transferase activity"/>
    <property type="evidence" value="ECO:0007669"/>
    <property type="project" value="UniProtKB-EC"/>
</dbReference>
<evidence type="ECO:0000256" key="4">
    <source>
        <dbReference type="ARBA" id="ARBA00023315"/>
    </source>
</evidence>
<organism evidence="6">
    <name type="scientific">marine metagenome</name>
    <dbReference type="NCBI Taxonomy" id="408172"/>
    <lineage>
        <taxon>unclassified sequences</taxon>
        <taxon>metagenomes</taxon>
        <taxon>ecological metagenomes</taxon>
    </lineage>
</organism>
<dbReference type="PROSITE" id="PS01313">
    <property type="entry name" value="LIPB"/>
    <property type="match status" value="1"/>
</dbReference>
<sequence length="221" mass="24674">MLTHTRTFNETERPLQVMDLGMSAYQEVWALQKVLQARRISGDIGDRLLLVEHEPVYTLGKNAPRDNLLKPENNGILVVQTDRGGDITFHGPGQLVGYPILDLHKYRQSVSWYMRSLEQMLIGALSDFGISAGCKKGLTGVWVQDKKIAALGVRISRWVTMHGFALNVNPDLSFYEGIIPCGIRDFGVTSMVNLLGQNPKMSTVKKAVVNHFKVCFSKKDA</sequence>
<dbReference type="PANTHER" id="PTHR10993:SF7">
    <property type="entry name" value="LIPOYLTRANSFERASE 2, MITOCHONDRIAL-RELATED"/>
    <property type="match status" value="1"/>
</dbReference>
<name>A0A381XFW7_9ZZZZ</name>
<dbReference type="SUPFAM" id="SSF55681">
    <property type="entry name" value="Class II aaRS and biotin synthetases"/>
    <property type="match status" value="1"/>
</dbReference>
<proteinExistence type="inferred from homology"/>
<comment type="pathway">
    <text evidence="1">Protein modification; protein lipoylation via endogenous pathway; protein N(6)-(lipoyl)lysine from octanoyl-[acyl-carrier-protein]: step 1/2.</text>
</comment>
<dbReference type="UniPathway" id="UPA00538">
    <property type="reaction ID" value="UER00592"/>
</dbReference>
<dbReference type="HAMAP" id="MF_00013">
    <property type="entry name" value="LipB"/>
    <property type="match status" value="1"/>
</dbReference>
<dbReference type="CDD" id="cd16444">
    <property type="entry name" value="LipB"/>
    <property type="match status" value="1"/>
</dbReference>
<accession>A0A381XFW7</accession>
<dbReference type="InterPro" id="IPR000544">
    <property type="entry name" value="Octanoyltransferase"/>
</dbReference>
<dbReference type="InterPro" id="IPR020605">
    <property type="entry name" value="Octanoyltransferase_CS"/>
</dbReference>